<accession>A0AA38KST9</accession>
<dbReference type="AlphaFoldDB" id="A0AA38KST9"/>
<sequence>QSLVDTSFFPQKSSFVLACQGAIAMFSASSSAIAPEDYVKRNFANNISEYNTVLGSLTAQRRYFLLRDVYDDMQLDGVQPIRDTFHTLIVGAMKGARLQDALYFMDEMKSMGLAPDTTMYNFIISTCGKSKNSDCAIQVLEEMKRSGVKPRGQTYITLLCACASTGQVDRVYAIVCDMTAAGLGLNKFCYAGLITAFKNRQPVTEETTSKIIELVKQSKGWSSVEASSGAGDSGMIGVTEEELYNIPTAEFVQRRNFINRQITVYHTALHICADLGSKESVDTLMEMLKQDGYASDVFCVIQVMRCYLLCRDVEGGKAIFDEYIKSGKPLAMELYTSLAQGAMIGHTPKGMEVARDALEKLTARGWFLTPRIGGELLTAASGDQIGGFTTANYIWDLMQSRQMFPPLTAVEAYHKGLMERDIPKDDPRLSQIKQALHELQRRRQ</sequence>
<organism evidence="4 5">
    <name type="scientific">Taxus chinensis</name>
    <name type="common">Chinese yew</name>
    <name type="synonym">Taxus wallichiana var. chinensis</name>
    <dbReference type="NCBI Taxonomy" id="29808"/>
    <lineage>
        <taxon>Eukaryota</taxon>
        <taxon>Viridiplantae</taxon>
        <taxon>Streptophyta</taxon>
        <taxon>Embryophyta</taxon>
        <taxon>Tracheophyta</taxon>
        <taxon>Spermatophyta</taxon>
        <taxon>Pinopsida</taxon>
        <taxon>Pinidae</taxon>
        <taxon>Conifers II</taxon>
        <taxon>Cupressales</taxon>
        <taxon>Taxaceae</taxon>
        <taxon>Taxus</taxon>
    </lineage>
</organism>
<feature type="non-terminal residue" evidence="4">
    <location>
        <position position="1"/>
    </location>
</feature>
<dbReference type="GO" id="GO:0005739">
    <property type="term" value="C:mitochondrion"/>
    <property type="evidence" value="ECO:0007669"/>
    <property type="project" value="TreeGrafter"/>
</dbReference>
<dbReference type="Gene3D" id="1.25.40.10">
    <property type="entry name" value="Tetratricopeptide repeat domain"/>
    <property type="match status" value="2"/>
</dbReference>
<dbReference type="InterPro" id="IPR002885">
    <property type="entry name" value="PPR_rpt"/>
</dbReference>
<feature type="domain" description="PROP1-like PPR" evidence="3">
    <location>
        <begin position="69"/>
        <end position="190"/>
    </location>
</feature>
<feature type="non-terminal residue" evidence="4">
    <location>
        <position position="444"/>
    </location>
</feature>
<keyword evidence="5" id="KW-1185">Reference proteome</keyword>
<evidence type="ECO:0000256" key="1">
    <source>
        <dbReference type="ARBA" id="ARBA00022737"/>
    </source>
</evidence>
<dbReference type="NCBIfam" id="TIGR00756">
    <property type="entry name" value="PPR"/>
    <property type="match status" value="2"/>
</dbReference>
<comment type="caution">
    <text evidence="4">The sequence shown here is derived from an EMBL/GenBank/DDBJ whole genome shotgun (WGS) entry which is preliminary data.</text>
</comment>
<evidence type="ECO:0000259" key="3">
    <source>
        <dbReference type="Pfam" id="PF17177"/>
    </source>
</evidence>
<feature type="repeat" description="PPR" evidence="2">
    <location>
        <begin position="116"/>
        <end position="150"/>
    </location>
</feature>
<evidence type="ECO:0000256" key="2">
    <source>
        <dbReference type="PROSITE-ProRule" id="PRU00708"/>
    </source>
</evidence>
<dbReference type="Proteomes" id="UP000824469">
    <property type="component" value="Unassembled WGS sequence"/>
</dbReference>
<feature type="repeat" description="PPR" evidence="2">
    <location>
        <begin position="81"/>
        <end position="115"/>
    </location>
</feature>
<dbReference type="PANTHER" id="PTHR47801">
    <property type="entry name" value="OS05G0145600 PROTEIN"/>
    <property type="match status" value="1"/>
</dbReference>
<dbReference type="OMA" id="SENIMMN"/>
<dbReference type="EMBL" id="JAHRHJ020000007">
    <property type="protein sequence ID" value="KAH9308526.1"/>
    <property type="molecule type" value="Genomic_DNA"/>
</dbReference>
<evidence type="ECO:0000313" key="4">
    <source>
        <dbReference type="EMBL" id="KAH9308526.1"/>
    </source>
</evidence>
<name>A0AA38KST9_TAXCH</name>
<dbReference type="Pfam" id="PF17177">
    <property type="entry name" value="PPR_long"/>
    <property type="match status" value="1"/>
</dbReference>
<dbReference type="FunFam" id="1.25.40.10:FF:000388">
    <property type="entry name" value="Pentatricopeptide repeat-containing protein, mitochondrial"/>
    <property type="match status" value="1"/>
</dbReference>
<evidence type="ECO:0000313" key="5">
    <source>
        <dbReference type="Proteomes" id="UP000824469"/>
    </source>
</evidence>
<dbReference type="InterPro" id="IPR011990">
    <property type="entry name" value="TPR-like_helical_dom_sf"/>
</dbReference>
<dbReference type="PROSITE" id="PS51375">
    <property type="entry name" value="PPR"/>
    <property type="match status" value="2"/>
</dbReference>
<dbReference type="PANTHER" id="PTHR47801:SF1">
    <property type="entry name" value="OS05G0145600 PROTEIN"/>
    <property type="match status" value="1"/>
</dbReference>
<reference evidence="4 5" key="1">
    <citation type="journal article" date="2021" name="Nat. Plants">
        <title>The Taxus genome provides insights into paclitaxel biosynthesis.</title>
        <authorList>
            <person name="Xiong X."/>
            <person name="Gou J."/>
            <person name="Liao Q."/>
            <person name="Li Y."/>
            <person name="Zhou Q."/>
            <person name="Bi G."/>
            <person name="Li C."/>
            <person name="Du R."/>
            <person name="Wang X."/>
            <person name="Sun T."/>
            <person name="Guo L."/>
            <person name="Liang H."/>
            <person name="Lu P."/>
            <person name="Wu Y."/>
            <person name="Zhang Z."/>
            <person name="Ro D.K."/>
            <person name="Shang Y."/>
            <person name="Huang S."/>
            <person name="Yan J."/>
        </authorList>
    </citation>
    <scope>NUCLEOTIDE SEQUENCE [LARGE SCALE GENOMIC DNA]</scope>
    <source>
        <strain evidence="4">Ta-2019</strain>
    </source>
</reference>
<dbReference type="InterPro" id="IPR033443">
    <property type="entry name" value="PROP1-like_PPR_dom"/>
</dbReference>
<keyword evidence="1" id="KW-0677">Repeat</keyword>
<proteinExistence type="predicted"/>
<gene>
    <name evidence="4" type="ORF">KI387_036437</name>
</gene>
<protein>
    <recommendedName>
        <fullName evidence="3">PROP1-like PPR domain-containing protein</fullName>
    </recommendedName>
</protein>